<dbReference type="EC" id="2.5.1.47" evidence="3"/>
<keyword evidence="7" id="KW-1133">Transmembrane helix</keyword>
<dbReference type="GO" id="GO:0006535">
    <property type="term" value="P:cysteine biosynthetic process from serine"/>
    <property type="evidence" value="ECO:0007669"/>
    <property type="project" value="InterPro"/>
</dbReference>
<dbReference type="OrthoDB" id="10259545at2759"/>
<accession>A0A9W4X1P6</accession>
<evidence type="ECO:0000259" key="8">
    <source>
        <dbReference type="Pfam" id="PF00291"/>
    </source>
</evidence>
<evidence type="ECO:0000313" key="9">
    <source>
        <dbReference type="EMBL" id="CAI2179941.1"/>
    </source>
</evidence>
<dbReference type="FunFam" id="3.40.50.1100:FF:000049">
    <property type="entry name" value="Cysteine synthase, putative"/>
    <property type="match status" value="1"/>
</dbReference>
<evidence type="ECO:0000256" key="4">
    <source>
        <dbReference type="ARBA" id="ARBA00022679"/>
    </source>
</evidence>
<dbReference type="Pfam" id="PF00291">
    <property type="entry name" value="PALP"/>
    <property type="match status" value="1"/>
</dbReference>
<proteinExistence type="inferred from homology"/>
<organism evidence="9 10">
    <name type="scientific">Funneliformis geosporum</name>
    <dbReference type="NCBI Taxonomy" id="1117311"/>
    <lineage>
        <taxon>Eukaryota</taxon>
        <taxon>Fungi</taxon>
        <taxon>Fungi incertae sedis</taxon>
        <taxon>Mucoromycota</taxon>
        <taxon>Glomeromycotina</taxon>
        <taxon>Glomeromycetes</taxon>
        <taxon>Glomerales</taxon>
        <taxon>Glomeraceae</taxon>
        <taxon>Funneliformis</taxon>
    </lineage>
</organism>
<dbReference type="InterPro" id="IPR036052">
    <property type="entry name" value="TrpB-like_PALP_sf"/>
</dbReference>
<comment type="catalytic activity">
    <reaction evidence="6">
        <text>O-acetyl-L-serine + hydrogen sulfide = L-cysteine + acetate</text>
        <dbReference type="Rhea" id="RHEA:14829"/>
        <dbReference type="ChEBI" id="CHEBI:29919"/>
        <dbReference type="ChEBI" id="CHEBI:30089"/>
        <dbReference type="ChEBI" id="CHEBI:35235"/>
        <dbReference type="ChEBI" id="CHEBI:58340"/>
        <dbReference type="EC" id="2.5.1.47"/>
    </reaction>
</comment>
<dbReference type="AlphaFoldDB" id="A0A9W4X1P6"/>
<comment type="cofactor">
    <cofactor evidence="1">
        <name>pyridoxal 5'-phosphate</name>
        <dbReference type="ChEBI" id="CHEBI:597326"/>
    </cofactor>
</comment>
<evidence type="ECO:0000256" key="3">
    <source>
        <dbReference type="ARBA" id="ARBA00012681"/>
    </source>
</evidence>
<dbReference type="InterPro" id="IPR001926">
    <property type="entry name" value="TrpB-like_PALP"/>
</dbReference>
<dbReference type="InterPro" id="IPR001216">
    <property type="entry name" value="P-phosphate_BS"/>
</dbReference>
<keyword evidence="5" id="KW-0663">Pyridoxal phosphate</keyword>
<dbReference type="SUPFAM" id="SSF53686">
    <property type="entry name" value="Tryptophan synthase beta subunit-like PLP-dependent enzymes"/>
    <property type="match status" value="1"/>
</dbReference>
<dbReference type="Proteomes" id="UP001153678">
    <property type="component" value="Unassembled WGS sequence"/>
</dbReference>
<dbReference type="EMBL" id="CAMKVN010002182">
    <property type="protein sequence ID" value="CAI2179941.1"/>
    <property type="molecule type" value="Genomic_DNA"/>
</dbReference>
<dbReference type="PANTHER" id="PTHR10314">
    <property type="entry name" value="CYSTATHIONINE BETA-SYNTHASE"/>
    <property type="match status" value="1"/>
</dbReference>
<evidence type="ECO:0000256" key="5">
    <source>
        <dbReference type="ARBA" id="ARBA00022898"/>
    </source>
</evidence>
<keyword evidence="7" id="KW-0472">Membrane</keyword>
<evidence type="ECO:0000313" key="10">
    <source>
        <dbReference type="Proteomes" id="UP001153678"/>
    </source>
</evidence>
<dbReference type="InterPro" id="IPR050214">
    <property type="entry name" value="Cys_Synth/Cystath_Beta-Synth"/>
</dbReference>
<comment type="caution">
    <text evidence="9">The sequence shown here is derived from an EMBL/GenBank/DDBJ whole genome shotgun (WGS) entry which is preliminary data.</text>
</comment>
<evidence type="ECO:0000256" key="6">
    <source>
        <dbReference type="ARBA" id="ARBA00047931"/>
    </source>
</evidence>
<evidence type="ECO:0000256" key="1">
    <source>
        <dbReference type="ARBA" id="ARBA00001933"/>
    </source>
</evidence>
<protein>
    <recommendedName>
        <fullName evidence="3">cysteine synthase</fullName>
        <ecNumber evidence="3">2.5.1.47</ecNumber>
    </recommendedName>
</protein>
<feature type="transmembrane region" description="Helical" evidence="7">
    <location>
        <begin position="12"/>
        <end position="33"/>
    </location>
</feature>
<keyword evidence="10" id="KW-1185">Reference proteome</keyword>
<sequence length="230" mass="25396">MINTNSNTSRQFIYGLLLGVILTLSTNSFRNWLKRKNGDGNKRELNTPQQPIDVISEDIVDGIEGLIGNTPLMRIKSLSDATGCEILGKAEFLNPGGSPKDRVALNMIKEAERKKLVKPNKGCTIFEGTSAKEKYQILEKLGATVEKVKPASIVDKNQFVNLAKRRAEEFGNNKLINEGGSNEATGFFTDQFENLSNYEAHYQGTGPELFRQTNGKIDAIVSGAGKDFFF</sequence>
<evidence type="ECO:0000256" key="2">
    <source>
        <dbReference type="ARBA" id="ARBA00007103"/>
    </source>
</evidence>
<reference evidence="9" key="1">
    <citation type="submission" date="2022-08" db="EMBL/GenBank/DDBJ databases">
        <authorList>
            <person name="Kallberg Y."/>
            <person name="Tangrot J."/>
            <person name="Rosling A."/>
        </authorList>
    </citation>
    <scope>NUCLEOTIDE SEQUENCE</scope>
    <source>
        <strain evidence="9">Wild A</strain>
    </source>
</reference>
<name>A0A9W4X1P6_9GLOM</name>
<comment type="similarity">
    <text evidence="2">Belongs to the cysteine synthase/cystathionine beta-synthase family.</text>
</comment>
<evidence type="ECO:0000256" key="7">
    <source>
        <dbReference type="SAM" id="Phobius"/>
    </source>
</evidence>
<feature type="domain" description="Tryptophan synthase beta chain-like PALP" evidence="8">
    <location>
        <begin position="64"/>
        <end position="130"/>
    </location>
</feature>
<dbReference type="PROSITE" id="PS00901">
    <property type="entry name" value="CYS_SYNTHASE"/>
    <property type="match status" value="1"/>
</dbReference>
<gene>
    <name evidence="9" type="ORF">FWILDA_LOCUS9337</name>
</gene>
<keyword evidence="4" id="KW-0808">Transferase</keyword>
<dbReference type="GO" id="GO:0004124">
    <property type="term" value="F:cysteine synthase activity"/>
    <property type="evidence" value="ECO:0007669"/>
    <property type="project" value="UniProtKB-EC"/>
</dbReference>
<dbReference type="Gene3D" id="3.40.50.1100">
    <property type="match status" value="4"/>
</dbReference>
<keyword evidence="7" id="KW-0812">Transmembrane</keyword>